<organism evidence="6">
    <name type="scientific">bioreactor metagenome</name>
    <dbReference type="NCBI Taxonomy" id="1076179"/>
    <lineage>
        <taxon>unclassified sequences</taxon>
        <taxon>metagenomes</taxon>
        <taxon>ecological metagenomes</taxon>
    </lineage>
</organism>
<comment type="caution">
    <text evidence="6">The sequence shown here is derived from an EMBL/GenBank/DDBJ whole genome shotgun (WGS) entry which is preliminary data.</text>
</comment>
<dbReference type="GO" id="GO:0003676">
    <property type="term" value="F:nucleic acid binding"/>
    <property type="evidence" value="ECO:0007669"/>
    <property type="project" value="InterPro"/>
</dbReference>
<dbReference type="PROSITE" id="PS51257">
    <property type="entry name" value="PROKAR_LIPOPROTEIN"/>
    <property type="match status" value="1"/>
</dbReference>
<dbReference type="EMBL" id="VSSQ01002151">
    <property type="protein sequence ID" value="MPM13646.1"/>
    <property type="molecule type" value="Genomic_DNA"/>
</dbReference>
<reference evidence="6" key="1">
    <citation type="submission" date="2019-08" db="EMBL/GenBank/DDBJ databases">
        <authorList>
            <person name="Kucharzyk K."/>
            <person name="Murdoch R.W."/>
            <person name="Higgins S."/>
            <person name="Loffler F."/>
        </authorList>
    </citation>
    <scope>NUCLEOTIDE SEQUENCE</scope>
</reference>
<dbReference type="GO" id="GO:0006304">
    <property type="term" value="P:DNA modification"/>
    <property type="evidence" value="ECO:0007669"/>
    <property type="project" value="InterPro"/>
</dbReference>
<proteinExistence type="predicted"/>
<keyword evidence="3" id="KW-0808">Transferase</keyword>
<evidence type="ECO:0000256" key="4">
    <source>
        <dbReference type="ARBA" id="ARBA00022691"/>
    </source>
</evidence>
<dbReference type="InterPro" id="IPR002052">
    <property type="entry name" value="DNA_methylase_N6_adenine_CS"/>
</dbReference>
<dbReference type="Gene3D" id="3.40.50.150">
    <property type="entry name" value="Vaccinia Virus protein VP39"/>
    <property type="match status" value="2"/>
</dbReference>
<dbReference type="Pfam" id="PF00145">
    <property type="entry name" value="DNA_methylase"/>
    <property type="match status" value="1"/>
</dbReference>
<dbReference type="GO" id="GO:0032259">
    <property type="term" value="P:methylation"/>
    <property type="evidence" value="ECO:0007669"/>
    <property type="project" value="UniProtKB-KW"/>
</dbReference>
<dbReference type="InterPro" id="IPR050390">
    <property type="entry name" value="C5-Methyltransferase"/>
</dbReference>
<dbReference type="SUPFAM" id="SSF53335">
    <property type="entry name" value="S-adenosyl-L-methionine-dependent methyltransferases"/>
    <property type="match status" value="2"/>
</dbReference>
<dbReference type="InterPro" id="IPR011639">
    <property type="entry name" value="MethylTrfase_TaqI-like_dom"/>
</dbReference>
<evidence type="ECO:0000256" key="2">
    <source>
        <dbReference type="ARBA" id="ARBA00022603"/>
    </source>
</evidence>
<evidence type="ECO:0000256" key="1">
    <source>
        <dbReference type="ARBA" id="ARBA00011975"/>
    </source>
</evidence>
<dbReference type="PANTHER" id="PTHR10629">
    <property type="entry name" value="CYTOSINE-SPECIFIC METHYLTRANSFERASE"/>
    <property type="match status" value="1"/>
</dbReference>
<dbReference type="GO" id="GO:0003886">
    <property type="term" value="F:DNA (cytosine-5-)-methyltransferase activity"/>
    <property type="evidence" value="ECO:0007669"/>
    <property type="project" value="UniProtKB-EC"/>
</dbReference>
<dbReference type="InterPro" id="IPR029063">
    <property type="entry name" value="SAM-dependent_MTases_sf"/>
</dbReference>
<sequence length="840" mass="97168">MLKNKSLTYVSLFSSAGVGCYGLHIEGYHCIATNELLSRRLEVQRINHKCKYDTGYIAGDITSSETKKQIYTEIERWDSLGNDRVDVVVATPPCQGISVINHKKTSNEINRNSLVVESVEVIKHIKPRFFIFENVMAFQKTLCTTPDERTIPIGEYIKEALGKDYIISGRILNFMNYGSNSSRTRTLMIGVDKKYRNNITPFDLYPDYRKEKTLREVIYDFPRLEWGEIDTQDFYHAFRTYNLTMRDWIHDLAEGESAFDNNDSSKRPHRVVDGKVVENIRKNRDKYTRQPWDRFVQCVHTRNDQLAAQNTIHPEQDRVFSIRELMSMMTIPSDFKWMDYSIDELNAMTDAHKRKLYKTHEVNIRQCLGEAVPTEIMRQIAVKIKDALFEKRSDATQINKLIADNELLNRKKLLAFLKENPLGLDIASLMRIAELCNGRREKNAAFYTNKFISNEIMGSLPVFGKEKIRILEPSVGAGSFVPFLFKQYESVPHVILDVVDIDAESLEAFQILMEKVGVPGNFTINYFCHDFLTWKVNGRYDLAIGNPPFSKLKNRSPEVVAELKKNANQKTNNLAAMFLEKCMRQSDCVAMVLNKNILETEEYAATRDILRTVRMESIIDFGRYGFTGVSIETMCLIVYPRQKPKDTCVYNMKYNKRHTRSQEYITDEKYPFFLVYRDKEFDNVARKLDFGVFSVFRDRQITKSLTQPVQSKDALWVVKARNIKDDGTGVTHIPNYDVFLPTELSATLSAARFINDNSVYLTPNMTYNPRIIDNLPNTIADGSVAVLIPKKPMRLTTRQKDFFSTDEYRRFYSIARNLSTQSINVDSNSVFFYGVLKDDE</sequence>
<dbReference type="PROSITE" id="PS00094">
    <property type="entry name" value="C5_MTASE_1"/>
    <property type="match status" value="1"/>
</dbReference>
<keyword evidence="2" id="KW-0489">Methyltransferase</keyword>
<dbReference type="Gene3D" id="3.90.120.10">
    <property type="entry name" value="DNA Methylase, subunit A, domain 2"/>
    <property type="match status" value="1"/>
</dbReference>
<dbReference type="PROSITE" id="PS51679">
    <property type="entry name" value="SAM_MT_C5"/>
    <property type="match status" value="1"/>
</dbReference>
<dbReference type="PROSITE" id="PS00092">
    <property type="entry name" value="N6_MTASE"/>
    <property type="match status" value="1"/>
</dbReference>
<dbReference type="PANTHER" id="PTHR10629:SF52">
    <property type="entry name" value="DNA (CYTOSINE-5)-METHYLTRANSFERASE 1"/>
    <property type="match status" value="1"/>
</dbReference>
<keyword evidence="4" id="KW-0949">S-adenosyl-L-methionine</keyword>
<evidence type="ECO:0000259" key="5">
    <source>
        <dbReference type="Pfam" id="PF07669"/>
    </source>
</evidence>
<dbReference type="Pfam" id="PF07669">
    <property type="entry name" value="Eco57I"/>
    <property type="match status" value="1"/>
</dbReference>
<feature type="domain" description="Type II methyltransferase M.TaqI-like" evidence="5">
    <location>
        <begin position="529"/>
        <end position="624"/>
    </location>
</feature>
<gene>
    <name evidence="6" type="ORF">SDC9_60005</name>
</gene>
<dbReference type="AlphaFoldDB" id="A0A644XBQ6"/>
<dbReference type="EC" id="2.1.1.37" evidence="1"/>
<name>A0A644XBQ6_9ZZZZ</name>
<evidence type="ECO:0000313" key="6">
    <source>
        <dbReference type="EMBL" id="MPM13646.1"/>
    </source>
</evidence>
<dbReference type="PRINTS" id="PR00507">
    <property type="entry name" value="N12N6MTFRASE"/>
</dbReference>
<accession>A0A644XBQ6</accession>
<protein>
    <recommendedName>
        <fullName evidence="1">DNA (cytosine-5-)-methyltransferase</fullName>
        <ecNumber evidence="1">2.1.1.37</ecNumber>
    </recommendedName>
</protein>
<evidence type="ECO:0000256" key="3">
    <source>
        <dbReference type="ARBA" id="ARBA00022679"/>
    </source>
</evidence>
<dbReference type="InterPro" id="IPR018117">
    <property type="entry name" value="C5_DNA_meth_AS"/>
</dbReference>
<dbReference type="InterPro" id="IPR001525">
    <property type="entry name" value="C5_MeTfrase"/>
</dbReference>